<dbReference type="AlphaFoldDB" id="A0A086YD28"/>
<dbReference type="STRING" id="195105.CN97_07160"/>
<accession>A0A086YD28</accession>
<evidence type="ECO:0000313" key="2">
    <source>
        <dbReference type="Proteomes" id="UP000028826"/>
    </source>
</evidence>
<name>A0A086YD28_9RHOB</name>
<keyword evidence="2" id="KW-1185">Reference proteome</keyword>
<gene>
    <name evidence="1" type="ORF">CN97_07160</name>
</gene>
<dbReference type="Proteomes" id="UP000028826">
    <property type="component" value="Unassembled WGS sequence"/>
</dbReference>
<organism evidence="1 2">
    <name type="scientific">Haematobacter massiliensis</name>
    <dbReference type="NCBI Taxonomy" id="195105"/>
    <lineage>
        <taxon>Bacteria</taxon>
        <taxon>Pseudomonadati</taxon>
        <taxon>Pseudomonadota</taxon>
        <taxon>Alphaproteobacteria</taxon>
        <taxon>Rhodobacterales</taxon>
        <taxon>Paracoccaceae</taxon>
        <taxon>Haematobacter</taxon>
    </lineage>
</organism>
<evidence type="ECO:0000313" key="1">
    <source>
        <dbReference type="EMBL" id="KFI32178.1"/>
    </source>
</evidence>
<reference evidence="1 2" key="1">
    <citation type="submission" date="2014-03" db="EMBL/GenBank/DDBJ databases">
        <title>Genome of Haematobacter massiliensis CCUG 47968.</title>
        <authorList>
            <person name="Wang D."/>
            <person name="Wang G."/>
        </authorList>
    </citation>
    <scope>NUCLEOTIDE SEQUENCE [LARGE SCALE GENOMIC DNA]</scope>
    <source>
        <strain evidence="1 2">CCUG 47968</strain>
    </source>
</reference>
<dbReference type="RefSeq" id="WP_035706657.1">
    <property type="nucleotide sequence ID" value="NZ_CAMIFG010000014.1"/>
</dbReference>
<protein>
    <submittedName>
        <fullName evidence="1">Uncharacterized protein</fullName>
    </submittedName>
</protein>
<comment type="caution">
    <text evidence="1">The sequence shown here is derived from an EMBL/GenBank/DDBJ whole genome shotgun (WGS) entry which is preliminary data.</text>
</comment>
<dbReference type="OrthoDB" id="7659053at2"/>
<proteinExistence type="predicted"/>
<dbReference type="EMBL" id="JGYG01000001">
    <property type="protein sequence ID" value="KFI32178.1"/>
    <property type="molecule type" value="Genomic_DNA"/>
</dbReference>
<sequence>MKYVILAIGMAVSGLAIATGAEARGAIENACLGSDRGARAGAMCNCIQQVADMTLSGSDQRRAARFFKDPNEAQEVRVSKKTSDNEFWTRYRSFGTAAETYCSR</sequence>
<dbReference type="eggNOG" id="ENOG5032Y82">
    <property type="taxonomic scope" value="Bacteria"/>
</dbReference>